<comment type="caution">
    <text evidence="17">The sequence shown here is derived from an EMBL/GenBank/DDBJ whole genome shotgun (WGS) entry which is preliminary data.</text>
</comment>
<dbReference type="Pfam" id="PF01336">
    <property type="entry name" value="tRNA_anti-codon"/>
    <property type="match status" value="1"/>
</dbReference>
<dbReference type="InterPro" id="IPR003141">
    <property type="entry name" value="Pol/His_phosphatase_N"/>
</dbReference>
<comment type="similarity">
    <text evidence="3">Belongs to the DNA polymerase type-C family. DnaE subfamily.</text>
</comment>
<name>A0A921ERQ0_9ACTN</name>
<keyword evidence="11" id="KW-0227">DNA damage</keyword>
<evidence type="ECO:0000256" key="6">
    <source>
        <dbReference type="ARBA" id="ARBA00019114"/>
    </source>
</evidence>
<dbReference type="GO" id="GO:0005737">
    <property type="term" value="C:cytoplasm"/>
    <property type="evidence" value="ECO:0007669"/>
    <property type="project" value="UniProtKB-SubCell"/>
</dbReference>
<reference evidence="17" key="1">
    <citation type="journal article" date="2021" name="PeerJ">
        <title>Extensive microbial diversity within the chicken gut microbiome revealed by metagenomics and culture.</title>
        <authorList>
            <person name="Gilroy R."/>
            <person name="Ravi A."/>
            <person name="Getino M."/>
            <person name="Pursley I."/>
            <person name="Horton D.L."/>
            <person name="Alikhan N.F."/>
            <person name="Baker D."/>
            <person name="Gharbi K."/>
            <person name="Hall N."/>
            <person name="Watson M."/>
            <person name="Adriaenssens E.M."/>
            <person name="Foster-Nyarko E."/>
            <person name="Jarju S."/>
            <person name="Secka A."/>
            <person name="Antonio M."/>
            <person name="Oren A."/>
            <person name="Chaudhuri R.R."/>
            <person name="La Ragione R."/>
            <person name="Hildebrand F."/>
            <person name="Pallen M.J."/>
        </authorList>
    </citation>
    <scope>NUCLEOTIDE SEQUENCE</scope>
    <source>
        <strain evidence="17">ChiGjej3B3-7470</strain>
    </source>
</reference>
<evidence type="ECO:0000256" key="9">
    <source>
        <dbReference type="ARBA" id="ARBA00022695"/>
    </source>
</evidence>
<dbReference type="Gene3D" id="1.10.10.1600">
    <property type="entry name" value="Bacterial DNA polymerase III alpha subunit, thumb domain"/>
    <property type="match status" value="1"/>
</dbReference>
<dbReference type="InterPro" id="IPR004805">
    <property type="entry name" value="DnaE2/DnaE/PolC"/>
</dbReference>
<dbReference type="PANTHER" id="PTHR32294">
    <property type="entry name" value="DNA POLYMERASE III SUBUNIT ALPHA"/>
    <property type="match status" value="1"/>
</dbReference>
<dbReference type="GO" id="GO:0003887">
    <property type="term" value="F:DNA-directed DNA polymerase activity"/>
    <property type="evidence" value="ECO:0007669"/>
    <property type="project" value="UniProtKB-KW"/>
</dbReference>
<evidence type="ECO:0000256" key="2">
    <source>
        <dbReference type="ARBA" id="ARBA00007391"/>
    </source>
</evidence>
<dbReference type="GO" id="GO:0006260">
    <property type="term" value="P:DNA replication"/>
    <property type="evidence" value="ECO:0007669"/>
    <property type="project" value="UniProtKB-KW"/>
</dbReference>
<organism evidence="17 18">
    <name type="scientific">Tessaracoccus flavescens</name>
    <dbReference type="NCBI Taxonomy" id="399497"/>
    <lineage>
        <taxon>Bacteria</taxon>
        <taxon>Bacillati</taxon>
        <taxon>Actinomycetota</taxon>
        <taxon>Actinomycetes</taxon>
        <taxon>Propionibacteriales</taxon>
        <taxon>Propionibacteriaceae</taxon>
        <taxon>Tessaracoccus</taxon>
    </lineage>
</organism>
<proteinExistence type="inferred from homology"/>
<keyword evidence="13" id="KW-0234">DNA repair</keyword>
<keyword evidence="10" id="KW-0235">DNA replication</keyword>
<feature type="domain" description="Polymerase/histidinol phosphatase N-terminal" evidence="16">
    <location>
        <begin position="5"/>
        <end position="72"/>
    </location>
</feature>
<accession>A0A921ERQ0</accession>
<comment type="similarity">
    <text evidence="2">Belongs to the DNA polymerase type-C family. DnaE2 subfamily.</text>
</comment>
<dbReference type="AlphaFoldDB" id="A0A921ERQ0"/>
<keyword evidence="9" id="KW-0548">Nucleotidyltransferase</keyword>
<evidence type="ECO:0000256" key="4">
    <source>
        <dbReference type="ARBA" id="ARBA00012417"/>
    </source>
</evidence>
<dbReference type="InterPro" id="IPR041931">
    <property type="entry name" value="DNA_pol3_alpha_thumb_dom"/>
</dbReference>
<dbReference type="InterPro" id="IPR004365">
    <property type="entry name" value="NA-bd_OB_tRNA"/>
</dbReference>
<dbReference type="Pfam" id="PF07733">
    <property type="entry name" value="DNA_pol3_alpha"/>
    <property type="match status" value="1"/>
</dbReference>
<dbReference type="InterPro" id="IPR011708">
    <property type="entry name" value="DNA_pol3_alpha_NTPase_dom"/>
</dbReference>
<dbReference type="InterPro" id="IPR040982">
    <property type="entry name" value="DNA_pol3_finger"/>
</dbReference>
<dbReference type="InterPro" id="IPR029460">
    <property type="entry name" value="DNAPol_HHH"/>
</dbReference>
<comment type="subcellular location">
    <subcellularLocation>
        <location evidence="1">Cytoplasm</location>
    </subcellularLocation>
</comment>
<dbReference type="Gene3D" id="3.20.20.140">
    <property type="entry name" value="Metal-dependent hydrolases"/>
    <property type="match status" value="1"/>
</dbReference>
<evidence type="ECO:0000256" key="13">
    <source>
        <dbReference type="ARBA" id="ARBA00023204"/>
    </source>
</evidence>
<dbReference type="Pfam" id="PF02811">
    <property type="entry name" value="PHP"/>
    <property type="match status" value="1"/>
</dbReference>
<dbReference type="GO" id="GO:0006281">
    <property type="term" value="P:DNA repair"/>
    <property type="evidence" value="ECO:0007669"/>
    <property type="project" value="UniProtKB-KW"/>
</dbReference>
<evidence type="ECO:0000256" key="8">
    <source>
        <dbReference type="ARBA" id="ARBA00022679"/>
    </source>
</evidence>
<evidence type="ECO:0000256" key="12">
    <source>
        <dbReference type="ARBA" id="ARBA00022932"/>
    </source>
</evidence>
<dbReference type="GO" id="GO:0008408">
    <property type="term" value="F:3'-5' exonuclease activity"/>
    <property type="evidence" value="ECO:0007669"/>
    <property type="project" value="InterPro"/>
</dbReference>
<keyword evidence="7" id="KW-0963">Cytoplasm</keyword>
<dbReference type="Pfam" id="PF14579">
    <property type="entry name" value="HHH_6"/>
    <property type="match status" value="1"/>
</dbReference>
<evidence type="ECO:0000256" key="14">
    <source>
        <dbReference type="ARBA" id="ARBA00049244"/>
    </source>
</evidence>
<dbReference type="Proteomes" id="UP000712713">
    <property type="component" value="Unassembled WGS sequence"/>
</dbReference>
<dbReference type="GO" id="GO:0003676">
    <property type="term" value="F:nucleic acid binding"/>
    <property type="evidence" value="ECO:0007669"/>
    <property type="project" value="InterPro"/>
</dbReference>
<evidence type="ECO:0000259" key="16">
    <source>
        <dbReference type="SMART" id="SM00481"/>
    </source>
</evidence>
<feature type="region of interest" description="Disordered" evidence="15">
    <location>
        <begin position="1207"/>
        <end position="1278"/>
    </location>
</feature>
<evidence type="ECO:0000313" key="17">
    <source>
        <dbReference type="EMBL" id="HJE52599.1"/>
    </source>
</evidence>
<evidence type="ECO:0000256" key="10">
    <source>
        <dbReference type="ARBA" id="ARBA00022705"/>
    </source>
</evidence>
<evidence type="ECO:0000313" key="18">
    <source>
        <dbReference type="Proteomes" id="UP000712713"/>
    </source>
</evidence>
<evidence type="ECO:0000256" key="11">
    <source>
        <dbReference type="ARBA" id="ARBA00022763"/>
    </source>
</evidence>
<dbReference type="EMBL" id="DYZF01000291">
    <property type="protein sequence ID" value="HJE52599.1"/>
    <property type="molecule type" value="Genomic_DNA"/>
</dbReference>
<evidence type="ECO:0000256" key="3">
    <source>
        <dbReference type="ARBA" id="ARBA00009496"/>
    </source>
</evidence>
<reference evidence="17" key="2">
    <citation type="submission" date="2021-09" db="EMBL/GenBank/DDBJ databases">
        <authorList>
            <person name="Gilroy R."/>
        </authorList>
    </citation>
    <scope>NUCLEOTIDE SEQUENCE</scope>
    <source>
        <strain evidence="17">ChiGjej3B3-7470</strain>
    </source>
</reference>
<dbReference type="SMART" id="SM00481">
    <property type="entry name" value="POLIIIAc"/>
    <property type="match status" value="1"/>
</dbReference>
<comment type="catalytic activity">
    <reaction evidence="14">
        <text>DNA(n) + a 2'-deoxyribonucleoside 5'-triphosphate = DNA(n+1) + diphosphate</text>
        <dbReference type="Rhea" id="RHEA:22508"/>
        <dbReference type="Rhea" id="RHEA-COMP:17339"/>
        <dbReference type="Rhea" id="RHEA-COMP:17340"/>
        <dbReference type="ChEBI" id="CHEBI:33019"/>
        <dbReference type="ChEBI" id="CHEBI:61560"/>
        <dbReference type="ChEBI" id="CHEBI:173112"/>
        <dbReference type="EC" id="2.7.7.7"/>
    </reaction>
</comment>
<dbReference type="NCBIfam" id="TIGR00594">
    <property type="entry name" value="polc"/>
    <property type="match status" value="1"/>
</dbReference>
<gene>
    <name evidence="17" type="ORF">K8V15_11600</name>
</gene>
<sequence>MEQFIHLRAASGYSFQYGASHPSALVQEALAHGMGSLALTDRGGLYGAVRFAKACLQSGVAPIVGVDLAVRPEGWRPQRRPTAARGGQLRDERLPRAVVLATSRAGWGTLCELITSAQLRGERSDPVVTLPQIASHCAGRDVAVLLGADSEVGELLAVNRLSDARERVHAWRDELGDALYLAATNHHTGDRGVGSAHQAGGLIHLADQMGVAVVLTNMARMARRSQAATIDVLDAARRLVPLDVRNIDRRNAEGYLKGPDEMRVAALEAARAGGRADAEQLLRSTVELGVRCQLDPIGDIGLGEIRLPEFEKLGTTVEEAPGVLRARCEAGLIERYGEINTSTATRLDDELSVIGKLGFESYFLTVADVVGLIRGLGIRCAARGSGAGSLVNYALGVSGVDPMRYGLIMERFLSPLRQALPDIDLDVESARRTEIYDKILDEFGGQRVACVAMIETYRVRHAVRDVGAALSLPPVEVDAMAKAFPHIRARDARSALRDLPELRAAGLGEERLDVLFNLVESLDGLPRHIALHPCGVILSDSSLKQRTPLEASFGGYPMSQFDKDDVEDLGLLKLDVLGIRMQSAMAHALTEIERTQPAGPEPAIDDLAPYDDPAVYDMIAHRATLGCFQIESPGQRELVGKFGPETFHDIIVDISLFRPGPVKSDMVTPFLEARQGWMEPDYLHPSLIPALEQTYGVVVFHEQIIMIISIVTGCSLAQGDEVRRALGDKEGQAQVKEWFWKKAEANGYEEPVIEQIWFILESFASFGFCKAHAAAFALPTYQSAWLKRHYPAHFLSGILTHDPGMYPKRLLLEEARRMNIAVLGLDVNRSTAEYRAERLDDEGGLALPEHLAIGAHAVEGGLPQVDGWGIRLSFADVKGIAEAEMERIIAGQPYTSLTDFWERSRVAEPVVERLILAGAFDRLYRIGRHAAVQRRGQVTRRDLLLTLADLHRARRADERTASRAKGRRAAVLTDNPAEMAKAQSQKAARFAQAVQGALDFSEGVEVPTDDVAATGLPEMDDEQRLKAELEILGLDASHHIMERYLPLLRALNATSSRTLLDHRNRAEVLVAGVKVATQTPPVRSGRRVIFLTLDDSTGPVDTTFFEDVQGPYAATVFSSWMLLVRGLIRRTGPRGISIRATGAWDLGTLDEVWRSTLAGGATQEEAVAAVVAVLDEVPEGYSLVGEWTPAATTAPEDHAADVKGAEMPVSAAPSDEAEFEPPPDPQNHTRGGGMGRRRVLVHASGFKQSPYSDIKPAGTGAAEAPRKLWHSSPGSSGR</sequence>
<dbReference type="PANTHER" id="PTHR32294:SF4">
    <property type="entry name" value="ERROR-PRONE DNA POLYMERASE"/>
    <property type="match status" value="1"/>
</dbReference>
<keyword evidence="12" id="KW-0239">DNA-directed DNA polymerase</keyword>
<dbReference type="CDD" id="cd04485">
    <property type="entry name" value="DnaE_OBF"/>
    <property type="match status" value="1"/>
</dbReference>
<evidence type="ECO:0000256" key="1">
    <source>
        <dbReference type="ARBA" id="ARBA00004496"/>
    </source>
</evidence>
<protein>
    <recommendedName>
        <fullName evidence="6">DNA polymerase III subunit alpha</fullName>
        <ecNumber evidence="4">2.7.7.7</ecNumber>
    </recommendedName>
    <alternativeName>
        <fullName evidence="5">Error-prone DNA polymerase</fullName>
    </alternativeName>
</protein>
<evidence type="ECO:0000256" key="7">
    <source>
        <dbReference type="ARBA" id="ARBA00022490"/>
    </source>
</evidence>
<keyword evidence="8" id="KW-0808">Transferase</keyword>
<dbReference type="EC" id="2.7.7.7" evidence="4"/>
<evidence type="ECO:0000256" key="5">
    <source>
        <dbReference type="ARBA" id="ARBA00017273"/>
    </source>
</evidence>
<evidence type="ECO:0000256" key="15">
    <source>
        <dbReference type="SAM" id="MobiDB-lite"/>
    </source>
</evidence>
<dbReference type="InterPro" id="IPR004013">
    <property type="entry name" value="PHP_dom"/>
</dbReference>
<dbReference type="Pfam" id="PF17657">
    <property type="entry name" value="DNA_pol3_finger"/>
    <property type="match status" value="1"/>
</dbReference>